<accession>C7NJX2</accession>
<keyword evidence="9" id="KW-1185">Reference proteome</keyword>
<organism evidence="8 9">
    <name type="scientific">Kytococcus sedentarius (strain ATCC 14392 / DSM 20547 / JCM 11482 / CCUG 33030 / NBRC 15357 / NCTC 11040 / CCM 314 / 541)</name>
    <name type="common">Micrococcus sedentarius</name>
    <dbReference type="NCBI Taxonomy" id="478801"/>
    <lineage>
        <taxon>Bacteria</taxon>
        <taxon>Bacillati</taxon>
        <taxon>Actinomycetota</taxon>
        <taxon>Actinomycetes</taxon>
        <taxon>Micrococcales</taxon>
        <taxon>Kytococcaceae</taxon>
        <taxon>Kytococcus</taxon>
    </lineage>
</organism>
<evidence type="ECO:0000313" key="8">
    <source>
        <dbReference type="EMBL" id="ACV06904.1"/>
    </source>
</evidence>
<proteinExistence type="inferred from homology"/>
<dbReference type="InterPro" id="IPR050626">
    <property type="entry name" value="Peptidase_M16"/>
</dbReference>
<gene>
    <name evidence="8" type="ordered locus">Ksed_19030</name>
</gene>
<name>C7NJX2_KYTSD</name>
<dbReference type="RefSeq" id="WP_015779844.1">
    <property type="nucleotide sequence ID" value="NC_013169.1"/>
</dbReference>
<reference evidence="8 9" key="1">
    <citation type="journal article" date="2009" name="Stand. Genomic Sci.">
        <title>Complete genome sequence of Kytococcus sedentarius type strain (541).</title>
        <authorList>
            <person name="Sims D."/>
            <person name="Brettin T."/>
            <person name="Detter J.C."/>
            <person name="Han C."/>
            <person name="Lapidus A."/>
            <person name="Copeland A."/>
            <person name="Glavina Del Rio T."/>
            <person name="Nolan M."/>
            <person name="Chen F."/>
            <person name="Lucas S."/>
            <person name="Tice H."/>
            <person name="Cheng J.F."/>
            <person name="Bruce D."/>
            <person name="Goodwin L."/>
            <person name="Pitluck S."/>
            <person name="Ovchinnikova G."/>
            <person name="Pati A."/>
            <person name="Ivanova N."/>
            <person name="Mavrommatis K."/>
            <person name="Chen A."/>
            <person name="Palaniappan K."/>
            <person name="D'haeseleer P."/>
            <person name="Chain P."/>
            <person name="Bristow J."/>
            <person name="Eisen J.A."/>
            <person name="Markowitz V."/>
            <person name="Hugenholtz P."/>
            <person name="Schneider S."/>
            <person name="Goker M."/>
            <person name="Pukall R."/>
            <person name="Kyrpides N.C."/>
            <person name="Klenk H.P."/>
        </authorList>
    </citation>
    <scope>NUCLEOTIDE SEQUENCE [LARGE SCALE GENOMIC DNA]</scope>
    <source>
        <strain evidence="9">ATCC 14392 / DSM 20547 / JCM 11482 / CCUG 33030 / NBRC 15357 / NCTC 11040 / CCM 314 / 541</strain>
    </source>
</reference>
<evidence type="ECO:0000259" key="7">
    <source>
        <dbReference type="Pfam" id="PF05193"/>
    </source>
</evidence>
<protein>
    <submittedName>
        <fullName evidence="8">Predicted Zn-dependent peptidase</fullName>
    </submittedName>
</protein>
<comment type="similarity">
    <text evidence="1">Belongs to the peptidase M16 family.</text>
</comment>
<evidence type="ECO:0000256" key="3">
    <source>
        <dbReference type="ARBA" id="ARBA00022801"/>
    </source>
</evidence>
<dbReference type="EMBL" id="CP001686">
    <property type="protein sequence ID" value="ACV06904.1"/>
    <property type="molecule type" value="Genomic_DNA"/>
</dbReference>
<feature type="domain" description="Peptidase M16 C-terminal" evidence="7">
    <location>
        <begin position="176"/>
        <end position="352"/>
    </location>
</feature>
<dbReference type="SUPFAM" id="SSF63411">
    <property type="entry name" value="LuxS/MPP-like metallohydrolase"/>
    <property type="match status" value="2"/>
</dbReference>
<dbReference type="GO" id="GO:0008237">
    <property type="term" value="F:metallopeptidase activity"/>
    <property type="evidence" value="ECO:0007669"/>
    <property type="project" value="UniProtKB-KW"/>
</dbReference>
<evidence type="ECO:0000259" key="6">
    <source>
        <dbReference type="Pfam" id="PF00675"/>
    </source>
</evidence>
<dbReference type="Pfam" id="PF00675">
    <property type="entry name" value="Peptidase_M16"/>
    <property type="match status" value="1"/>
</dbReference>
<evidence type="ECO:0000256" key="2">
    <source>
        <dbReference type="ARBA" id="ARBA00022670"/>
    </source>
</evidence>
<dbReference type="GO" id="GO:0046872">
    <property type="term" value="F:metal ion binding"/>
    <property type="evidence" value="ECO:0007669"/>
    <property type="project" value="InterPro"/>
</dbReference>
<evidence type="ECO:0000256" key="4">
    <source>
        <dbReference type="ARBA" id="ARBA00022833"/>
    </source>
</evidence>
<dbReference type="KEGG" id="kse:Ksed_19030"/>
<dbReference type="eggNOG" id="COG0612">
    <property type="taxonomic scope" value="Bacteria"/>
</dbReference>
<dbReference type="Gene3D" id="3.30.830.10">
    <property type="entry name" value="Metalloenzyme, LuxS/M16 peptidase-like"/>
    <property type="match status" value="2"/>
</dbReference>
<sequence length="427" mass="46309">MPLDLPLVECSLPNGLRVVVQPDHTAPVVAVNLWVRVGSGHEAPGHTGFAHLFEHLMFQGSANVATGEHFSRLMAVGGSANATTSLDRTNYFETLPSGALDLALWLESDRHLHLREALDQGTLDNQRSVVVEEKRQRYDNQPYGSAFHRIQAALFPAGHPYHHPTIGSMDDLAAASLADARAFHARHYRPDTTVLTLVGDVEPEHALERVAHWFGQWRAPAEPAETPPLAPLGPLTGDGPRFATVPDAVPSPRVHVTFRAPGEEHHDHLPLSLAMDVVAGLASSRLAQRLLRRDESVHGVQGHVMGSAAGVSPGLVVADVADGHDPRRVALDVVEELGRVATDGVSADDIATVLADTERSWLSSLAHHDDRADVLGHFATLRGGAERAWHWLDELQAVTAEDVQRAAEAWWQPGAFEVLTFQPQEAV</sequence>
<keyword evidence="4" id="KW-0862">Zinc</keyword>
<dbReference type="AlphaFoldDB" id="C7NJX2"/>
<dbReference type="GO" id="GO:0006508">
    <property type="term" value="P:proteolysis"/>
    <property type="evidence" value="ECO:0007669"/>
    <property type="project" value="UniProtKB-KW"/>
</dbReference>
<dbReference type="PANTHER" id="PTHR43690:SF17">
    <property type="entry name" value="PROTEIN YHJJ"/>
    <property type="match status" value="1"/>
</dbReference>
<dbReference type="Pfam" id="PF05193">
    <property type="entry name" value="Peptidase_M16_C"/>
    <property type="match status" value="1"/>
</dbReference>
<dbReference type="HOGENOM" id="CLU_009902_1_1_11"/>
<evidence type="ECO:0000256" key="5">
    <source>
        <dbReference type="ARBA" id="ARBA00023049"/>
    </source>
</evidence>
<feature type="domain" description="Peptidase M16 N-terminal" evidence="6">
    <location>
        <begin position="17"/>
        <end position="155"/>
    </location>
</feature>
<dbReference type="Proteomes" id="UP000006666">
    <property type="component" value="Chromosome"/>
</dbReference>
<dbReference type="InterPro" id="IPR011249">
    <property type="entry name" value="Metalloenz_LuxS/M16"/>
</dbReference>
<keyword evidence="2" id="KW-0645">Protease</keyword>
<evidence type="ECO:0000256" key="1">
    <source>
        <dbReference type="ARBA" id="ARBA00007261"/>
    </source>
</evidence>
<dbReference type="InterPro" id="IPR011765">
    <property type="entry name" value="Pept_M16_N"/>
</dbReference>
<keyword evidence="5" id="KW-0482">Metalloprotease</keyword>
<dbReference type="InterPro" id="IPR007863">
    <property type="entry name" value="Peptidase_M16_C"/>
</dbReference>
<keyword evidence="3" id="KW-0378">Hydrolase</keyword>
<dbReference type="STRING" id="478801.Ksed_19030"/>
<dbReference type="PANTHER" id="PTHR43690">
    <property type="entry name" value="NARDILYSIN"/>
    <property type="match status" value="1"/>
</dbReference>
<evidence type="ECO:0000313" key="9">
    <source>
        <dbReference type="Proteomes" id="UP000006666"/>
    </source>
</evidence>